<name>A0A0H5RH41_9EUKA</name>
<feature type="region of interest" description="Disordered" evidence="1">
    <location>
        <begin position="71"/>
        <end position="100"/>
    </location>
</feature>
<feature type="non-terminal residue" evidence="2">
    <location>
        <position position="1"/>
    </location>
</feature>
<protein>
    <submittedName>
        <fullName evidence="2">Uncharacterized protein</fullName>
    </submittedName>
</protein>
<accession>A0A0H5RH41</accession>
<sequence>PRFRFPELPVLLVRSTGLDVRSGHHRHVLSVIAHPNNLPQNPLLNLVLSEGVAERLPDPVLGQNRETVLHVVPPEHGPGRGGRHRRRPVDRHGAVLALHQ</sequence>
<dbReference type="EMBL" id="HACM01012614">
    <property type="protein sequence ID" value="CRZ13056.1"/>
    <property type="molecule type" value="Transcribed_RNA"/>
</dbReference>
<reference evidence="2" key="1">
    <citation type="submission" date="2015-04" db="EMBL/GenBank/DDBJ databases">
        <title>The genome sequence of the plant pathogenic Rhizarian Plasmodiophora brassicae reveals insights in its biotrophic life cycle and the origin of chitin synthesis.</title>
        <authorList>
            <person name="Schwelm A."/>
            <person name="Fogelqvist J."/>
            <person name="Knaust A."/>
            <person name="Julke S."/>
            <person name="Lilja T."/>
            <person name="Dhandapani V."/>
            <person name="Bonilla-Rosso G."/>
            <person name="Karlsson M."/>
            <person name="Shevchenko A."/>
            <person name="Choi S.R."/>
            <person name="Kim H.G."/>
            <person name="Park J.Y."/>
            <person name="Lim Y.P."/>
            <person name="Ludwig-Muller J."/>
            <person name="Dixelius C."/>
        </authorList>
    </citation>
    <scope>NUCLEOTIDE SEQUENCE</scope>
    <source>
        <tissue evidence="2">Potato root galls</tissue>
    </source>
</reference>
<evidence type="ECO:0000313" key="2">
    <source>
        <dbReference type="EMBL" id="CRZ13056.1"/>
    </source>
</evidence>
<evidence type="ECO:0000256" key="1">
    <source>
        <dbReference type="SAM" id="MobiDB-lite"/>
    </source>
</evidence>
<proteinExistence type="predicted"/>
<organism evidence="2">
    <name type="scientific">Spongospora subterranea</name>
    <dbReference type="NCBI Taxonomy" id="70186"/>
    <lineage>
        <taxon>Eukaryota</taxon>
        <taxon>Sar</taxon>
        <taxon>Rhizaria</taxon>
        <taxon>Endomyxa</taxon>
        <taxon>Phytomyxea</taxon>
        <taxon>Plasmodiophorida</taxon>
        <taxon>Plasmodiophoridae</taxon>
        <taxon>Spongospora</taxon>
    </lineage>
</organism>
<dbReference type="AlphaFoldDB" id="A0A0H5RH41"/>